<feature type="transmembrane region" description="Helical" evidence="7">
    <location>
        <begin position="258"/>
        <end position="277"/>
    </location>
</feature>
<accession>A0A8B6EKY2</accession>
<feature type="transmembrane region" description="Helical" evidence="7">
    <location>
        <begin position="298"/>
        <end position="318"/>
    </location>
</feature>
<evidence type="ECO:0000313" key="9">
    <source>
        <dbReference type="Proteomes" id="UP000596742"/>
    </source>
</evidence>
<feature type="transmembrane region" description="Helical" evidence="7">
    <location>
        <begin position="463"/>
        <end position="485"/>
    </location>
</feature>
<dbReference type="GO" id="GO:0005412">
    <property type="term" value="F:D-glucose:sodium symporter activity"/>
    <property type="evidence" value="ECO:0007669"/>
    <property type="project" value="TreeGrafter"/>
</dbReference>
<dbReference type="PROSITE" id="PS50283">
    <property type="entry name" value="NA_SOLUT_SYMP_3"/>
    <property type="match status" value="1"/>
</dbReference>
<feature type="transmembrane region" description="Helical" evidence="7">
    <location>
        <begin position="44"/>
        <end position="64"/>
    </location>
</feature>
<keyword evidence="4 7" id="KW-1133">Transmembrane helix</keyword>
<protein>
    <submittedName>
        <fullName evidence="8">Solute carrier family 5 (Sodium/glucose cotransporter), member 9</fullName>
    </submittedName>
</protein>
<name>A0A8B6EKY2_MYTGA</name>
<sequence>MAYTKGLNHWADILVVILYFISVLGVGLWTLCRPNRGNVKNYFLAGRSMPWFAVGASLFSSNIGSEHFVGLAGAGAASGISLVLFEWFVIFLILALGWIFIPVYVSAGVYTLPEYIQKRHGGQRMRTYLSVLSLILYILTKLAVSIFAGSLFIQMALGWDMYISIAILLFITGLYTVLGGLKAVMYTDTLQTSIMTIGAIIVMGISFNHVGGYNAMKEKYMEALPSTRDLNSTCGLPRKDAFHIFLDAAGQENPWPGLVFQASVGCLWYWCCDQVIVQRSLAAKSCSHAKGGSLVAGYLKLLPLFLLMFPGMISRILYPDEVACVDSDVCMKVCDNPAGCSNIAYPKLVMELMPVGLRGFMIAAMMSAIMSSLTSIFNSASTVFTMDIWRRVRTKSTQKELLIVGRLFIVLMCTLSILWIPLVKSAQGGKLFTYMVVVEGYLGSPLGVLFLISIFWKGTTEAGAFWGLLIGHVVGGTRLILEFVYPAPACGEPETRPEIQYKLHSMYFIPLLLVLTAAAIVVISMFTTKRTETELVGVTWWTRYDPYTVNRKDKVGEDNITIKEECDSGDQRQSGGLCSRFVVFLFGSNDSHLTQEIQVADRKTFIQEKRLWRIFLNVLAVFLIAIIAFLCGFYH</sequence>
<evidence type="ECO:0000313" key="8">
    <source>
        <dbReference type="EMBL" id="VDI36639.1"/>
    </source>
</evidence>
<comment type="similarity">
    <text evidence="2 6">Belongs to the sodium:solute symporter (SSF) (TC 2.A.21) family.</text>
</comment>
<keyword evidence="5 7" id="KW-0472">Membrane</keyword>
<evidence type="ECO:0000256" key="1">
    <source>
        <dbReference type="ARBA" id="ARBA00004141"/>
    </source>
</evidence>
<feature type="transmembrane region" description="Helical" evidence="7">
    <location>
        <begin position="360"/>
        <end position="380"/>
    </location>
</feature>
<dbReference type="OrthoDB" id="6132759at2759"/>
<dbReference type="PANTHER" id="PTHR11819:SF195">
    <property type="entry name" value="SODIUM_GLUCOSE COTRANSPORTER 4"/>
    <property type="match status" value="1"/>
</dbReference>
<dbReference type="InterPro" id="IPR001734">
    <property type="entry name" value="Na/solute_symporter"/>
</dbReference>
<keyword evidence="3 7" id="KW-0812">Transmembrane</keyword>
<feature type="transmembrane region" description="Helical" evidence="7">
    <location>
        <begin position="193"/>
        <end position="211"/>
    </location>
</feature>
<organism evidence="8 9">
    <name type="scientific">Mytilus galloprovincialis</name>
    <name type="common">Mediterranean mussel</name>
    <dbReference type="NCBI Taxonomy" id="29158"/>
    <lineage>
        <taxon>Eukaryota</taxon>
        <taxon>Metazoa</taxon>
        <taxon>Spiralia</taxon>
        <taxon>Lophotrochozoa</taxon>
        <taxon>Mollusca</taxon>
        <taxon>Bivalvia</taxon>
        <taxon>Autobranchia</taxon>
        <taxon>Pteriomorphia</taxon>
        <taxon>Mytilida</taxon>
        <taxon>Mytiloidea</taxon>
        <taxon>Mytilidae</taxon>
        <taxon>Mytilinae</taxon>
        <taxon>Mytilus</taxon>
    </lineage>
</organism>
<dbReference type="Gene3D" id="1.20.1730.10">
    <property type="entry name" value="Sodium/glucose cotransporter"/>
    <property type="match status" value="1"/>
</dbReference>
<feature type="transmembrane region" description="Helical" evidence="7">
    <location>
        <begin position="611"/>
        <end position="634"/>
    </location>
</feature>
<comment type="caution">
    <text evidence="8">The sequence shown here is derived from an EMBL/GenBank/DDBJ whole genome shotgun (WGS) entry which is preliminary data.</text>
</comment>
<dbReference type="AlphaFoldDB" id="A0A8B6EKY2"/>
<feature type="transmembrane region" description="Helical" evidence="7">
    <location>
        <begin position="84"/>
        <end position="107"/>
    </location>
</feature>
<evidence type="ECO:0000256" key="4">
    <source>
        <dbReference type="ARBA" id="ARBA00022989"/>
    </source>
</evidence>
<evidence type="ECO:0000256" key="7">
    <source>
        <dbReference type="SAM" id="Phobius"/>
    </source>
</evidence>
<dbReference type="GO" id="GO:0005886">
    <property type="term" value="C:plasma membrane"/>
    <property type="evidence" value="ECO:0007669"/>
    <property type="project" value="TreeGrafter"/>
</dbReference>
<dbReference type="EMBL" id="UYJE01005352">
    <property type="protein sequence ID" value="VDI36639.1"/>
    <property type="molecule type" value="Genomic_DNA"/>
</dbReference>
<gene>
    <name evidence="8" type="ORF">MGAL_10B028493</name>
</gene>
<dbReference type="InterPro" id="IPR038377">
    <property type="entry name" value="Na/Glc_symporter_sf"/>
</dbReference>
<evidence type="ECO:0000256" key="2">
    <source>
        <dbReference type="ARBA" id="ARBA00006434"/>
    </source>
</evidence>
<reference evidence="8" key="1">
    <citation type="submission" date="2018-11" db="EMBL/GenBank/DDBJ databases">
        <authorList>
            <person name="Alioto T."/>
            <person name="Alioto T."/>
        </authorList>
    </citation>
    <scope>NUCLEOTIDE SEQUENCE</scope>
</reference>
<keyword evidence="9" id="KW-1185">Reference proteome</keyword>
<evidence type="ECO:0000256" key="5">
    <source>
        <dbReference type="ARBA" id="ARBA00023136"/>
    </source>
</evidence>
<feature type="transmembrane region" description="Helical" evidence="7">
    <location>
        <begin position="401"/>
        <end position="420"/>
    </location>
</feature>
<feature type="transmembrane region" description="Helical" evidence="7">
    <location>
        <begin position="128"/>
        <end position="155"/>
    </location>
</feature>
<feature type="transmembrane region" description="Helical" evidence="7">
    <location>
        <begin position="161"/>
        <end position="181"/>
    </location>
</feature>
<dbReference type="PANTHER" id="PTHR11819">
    <property type="entry name" value="SOLUTE CARRIER FAMILY 5"/>
    <property type="match status" value="1"/>
</dbReference>
<evidence type="ECO:0000256" key="6">
    <source>
        <dbReference type="RuleBase" id="RU362091"/>
    </source>
</evidence>
<evidence type="ECO:0000256" key="3">
    <source>
        <dbReference type="ARBA" id="ARBA00022692"/>
    </source>
</evidence>
<dbReference type="Proteomes" id="UP000596742">
    <property type="component" value="Unassembled WGS sequence"/>
</dbReference>
<dbReference type="Pfam" id="PF00474">
    <property type="entry name" value="SSF"/>
    <property type="match status" value="1"/>
</dbReference>
<feature type="transmembrane region" description="Helical" evidence="7">
    <location>
        <begin position="505"/>
        <end position="526"/>
    </location>
</feature>
<proteinExistence type="inferred from homology"/>
<comment type="subcellular location">
    <subcellularLocation>
        <location evidence="1">Membrane</location>
        <topology evidence="1">Multi-pass membrane protein</topology>
    </subcellularLocation>
</comment>
<feature type="transmembrane region" description="Helical" evidence="7">
    <location>
        <begin position="432"/>
        <end position="456"/>
    </location>
</feature>
<dbReference type="NCBIfam" id="TIGR00813">
    <property type="entry name" value="sss"/>
    <property type="match status" value="1"/>
</dbReference>
<feature type="transmembrane region" description="Helical" evidence="7">
    <location>
        <begin position="13"/>
        <end position="32"/>
    </location>
</feature>